<name>D4P7W6_9CAUD</name>
<keyword evidence="3" id="KW-1185">Reference proteome</keyword>
<dbReference type="Proteomes" id="UP000001057">
    <property type="component" value="Segment"/>
</dbReference>
<evidence type="ECO:0000259" key="1">
    <source>
        <dbReference type="Pfam" id="PF24043"/>
    </source>
</evidence>
<organism evidence="2 3">
    <name type="scientific">Rhodococcus phage ReqiPoco6</name>
    <dbReference type="NCBI Taxonomy" id="691964"/>
    <lineage>
        <taxon>Viruses</taxon>
        <taxon>Duplodnaviria</taxon>
        <taxon>Heunggongvirae</taxon>
        <taxon>Uroviricota</taxon>
        <taxon>Caudoviricetes</taxon>
        <taxon>Pepyhexavirus</taxon>
        <taxon>Pepyhexavirus poco6</taxon>
    </lineage>
</organism>
<evidence type="ECO:0000313" key="2">
    <source>
        <dbReference type="EMBL" id="ADD81096.1"/>
    </source>
</evidence>
<reference evidence="2 3" key="1">
    <citation type="journal article" date="2011" name="Appl. Environ. Microbiol.">
        <title>Genomic and functional analyses of Rhodococcus equi phages ReqiPepy6, ReqiPoco6, ReqiPine5, and ReqiDocB7.</title>
        <authorList>
            <person name="Summer E.J."/>
            <person name="Liu M."/>
            <person name="Gill J.J."/>
            <person name="Grant M."/>
            <person name="Chan-Cortes T.N."/>
            <person name="Ferguson L."/>
            <person name="Janes C."/>
            <person name="Lange K."/>
            <person name="Bertoli M."/>
            <person name="Moore C."/>
            <person name="Orchard R.C."/>
            <person name="Cohen N."/>
            <person name="Young R."/>
        </authorList>
    </citation>
    <scope>NUCLEOTIDE SEQUENCE [LARGE SCALE GENOMIC DNA]</scope>
</reference>
<dbReference type="RefSeq" id="YP_009012679.1">
    <property type="nucleotide sequence ID" value="NC_023694.1"/>
</dbReference>
<dbReference type="OrthoDB" id="35814at10239"/>
<dbReference type="EMBL" id="GU580942">
    <property type="protein sequence ID" value="ADD81096.1"/>
    <property type="molecule type" value="Genomic_DNA"/>
</dbReference>
<accession>D4P7W6</accession>
<feature type="domain" description="DUF7352" evidence="1">
    <location>
        <begin position="90"/>
        <end position="182"/>
    </location>
</feature>
<dbReference type="GeneID" id="18559808"/>
<protein>
    <submittedName>
        <fullName evidence="2">Gp098</fullName>
    </submittedName>
</protein>
<proteinExistence type="predicted"/>
<dbReference type="KEGG" id="vg:18559808"/>
<dbReference type="Pfam" id="PF24043">
    <property type="entry name" value="DUF7352"/>
    <property type="match status" value="1"/>
</dbReference>
<evidence type="ECO:0000313" key="3">
    <source>
        <dbReference type="Proteomes" id="UP000001057"/>
    </source>
</evidence>
<gene>
    <name evidence="2" type="ORF">Poco6gene098</name>
</gene>
<dbReference type="InterPro" id="IPR055776">
    <property type="entry name" value="DUF7352"/>
</dbReference>
<sequence>MATKIEWSTITREWERYWRANANGNVQEAFNKFWTERGGRDRYFYQSQSGIEMPRSHYPPGDDGVEMLHNVDISIKGQPSLEPIKPAPTQQVRQFPLPLADGEIFFQFGSNVKILHCAEDRYNEPSLDMWVQDDDTSPRQRNFFRIIETGQDVPEGYTYISTVVMSNRLFVWHVYRMVEQNASSHI</sequence>